<comment type="caution">
    <text evidence="2">The sequence shown here is derived from an EMBL/GenBank/DDBJ whole genome shotgun (WGS) entry which is preliminary data.</text>
</comment>
<name>A0A9Q0EEI7_9TELE</name>
<reference evidence="2" key="1">
    <citation type="submission" date="2022-07" db="EMBL/GenBank/DDBJ databases">
        <title>Chromosome-level genome of Muraenolepis orangiensis.</title>
        <authorList>
            <person name="Kim J."/>
        </authorList>
    </citation>
    <scope>NUCLEOTIDE SEQUENCE</scope>
    <source>
        <strain evidence="2">KU_S4_2022</strain>
        <tissue evidence="2">Muscle</tissue>
    </source>
</reference>
<protein>
    <submittedName>
        <fullName evidence="2">Uncharacterized protein</fullName>
    </submittedName>
</protein>
<dbReference type="EMBL" id="JANIIK010000043">
    <property type="protein sequence ID" value="KAJ3605805.1"/>
    <property type="molecule type" value="Genomic_DNA"/>
</dbReference>
<accession>A0A9Q0EEI7</accession>
<gene>
    <name evidence="2" type="ORF">NHX12_027849</name>
</gene>
<sequence>MIGTGAARVLLVKRAASFWPTPLSYLFPLLKKVGSLVPPPSIVAPSRSVAIDSQEKTKNSRRALLYPPPLREGPGPHVSSSPLLITSYSALALPQKYFTGVSLSLHEAIPITATATPPHQG</sequence>
<evidence type="ECO:0000313" key="3">
    <source>
        <dbReference type="Proteomes" id="UP001148018"/>
    </source>
</evidence>
<evidence type="ECO:0000256" key="1">
    <source>
        <dbReference type="SAM" id="MobiDB-lite"/>
    </source>
</evidence>
<organism evidence="2 3">
    <name type="scientific">Muraenolepis orangiensis</name>
    <name type="common">Patagonian moray cod</name>
    <dbReference type="NCBI Taxonomy" id="630683"/>
    <lineage>
        <taxon>Eukaryota</taxon>
        <taxon>Metazoa</taxon>
        <taxon>Chordata</taxon>
        <taxon>Craniata</taxon>
        <taxon>Vertebrata</taxon>
        <taxon>Euteleostomi</taxon>
        <taxon>Actinopterygii</taxon>
        <taxon>Neopterygii</taxon>
        <taxon>Teleostei</taxon>
        <taxon>Neoteleostei</taxon>
        <taxon>Acanthomorphata</taxon>
        <taxon>Zeiogadaria</taxon>
        <taxon>Gadariae</taxon>
        <taxon>Gadiformes</taxon>
        <taxon>Muraenolepidoidei</taxon>
        <taxon>Muraenolepididae</taxon>
        <taxon>Muraenolepis</taxon>
    </lineage>
</organism>
<dbReference type="AlphaFoldDB" id="A0A9Q0EEI7"/>
<keyword evidence="3" id="KW-1185">Reference proteome</keyword>
<dbReference type="Proteomes" id="UP001148018">
    <property type="component" value="Unassembled WGS sequence"/>
</dbReference>
<proteinExistence type="predicted"/>
<feature type="region of interest" description="Disordered" evidence="1">
    <location>
        <begin position="48"/>
        <end position="78"/>
    </location>
</feature>
<evidence type="ECO:0000313" key="2">
    <source>
        <dbReference type="EMBL" id="KAJ3605805.1"/>
    </source>
</evidence>